<dbReference type="PROSITE" id="PS51257">
    <property type="entry name" value="PROKAR_LIPOPROTEIN"/>
    <property type="match status" value="1"/>
</dbReference>
<keyword evidence="4" id="KW-1185">Reference proteome</keyword>
<accession>A0ABS1VZD7</accession>
<evidence type="ECO:0000313" key="4">
    <source>
        <dbReference type="Proteomes" id="UP000598996"/>
    </source>
</evidence>
<dbReference type="InterPro" id="IPR035992">
    <property type="entry name" value="Ricin_B-like_lectins"/>
</dbReference>
<dbReference type="SUPFAM" id="SSF50370">
    <property type="entry name" value="Ricin B-like lectins"/>
    <property type="match status" value="1"/>
</dbReference>
<dbReference type="EMBL" id="JAENHO010000012">
    <property type="protein sequence ID" value="MBL7259859.1"/>
    <property type="molecule type" value="Genomic_DNA"/>
</dbReference>
<gene>
    <name evidence="3" type="ORF">JKJ07_36620</name>
</gene>
<feature type="region of interest" description="Disordered" evidence="1">
    <location>
        <begin position="28"/>
        <end position="85"/>
    </location>
</feature>
<name>A0ABS1VZD7_9ACTN</name>
<keyword evidence="2" id="KW-0732">Signal</keyword>
<evidence type="ECO:0000256" key="2">
    <source>
        <dbReference type="SAM" id="SignalP"/>
    </source>
</evidence>
<protein>
    <recommendedName>
        <fullName evidence="5">Ricin B lectin domain-containing protein</fullName>
    </recommendedName>
</protein>
<reference evidence="3 4" key="1">
    <citation type="submission" date="2021-01" db="EMBL/GenBank/DDBJ databases">
        <title>Actinoplanes sp. nov. LDG1-01 isolated from lichen.</title>
        <authorList>
            <person name="Saeng-In P."/>
            <person name="Phongsopitanun W."/>
            <person name="Kanchanasin P."/>
            <person name="Yuki M."/>
            <person name="Kudo T."/>
            <person name="Ohkuma M."/>
            <person name="Tanasupawat S."/>
        </authorList>
    </citation>
    <scope>NUCLEOTIDE SEQUENCE [LARGE SCALE GENOMIC DNA]</scope>
    <source>
        <strain evidence="3 4">LDG1-01</strain>
    </source>
</reference>
<feature type="compositionally biased region" description="Gly residues" evidence="1">
    <location>
        <begin position="74"/>
        <end position="83"/>
    </location>
</feature>
<proteinExistence type="predicted"/>
<sequence>MRNVSRLVPTAAVLSGLLLTSACAGGDDTNAAAPGASSPAAASPSASADGSSPSPSSSPTTEATKSATKPPSKGSGGGDGGVFSGTRQVLLLPKNSESTLGVVQKGKIGLSEKFGDNELFVIKPLTPGGDQYWIQTAKLRSGPAPYCLSAKLGPGGKPAAVTTTDCDAAKSDQKFRFRKVGESNGKPTYTIYTGADTFIIRDETGEIAHTGTGVAAVQIGEGTPDIDTPFVLADKGRATVPALD</sequence>
<dbReference type="RefSeq" id="WP_202996554.1">
    <property type="nucleotide sequence ID" value="NZ_JAENHO010000012.1"/>
</dbReference>
<feature type="compositionally biased region" description="Low complexity" evidence="1">
    <location>
        <begin position="31"/>
        <end position="73"/>
    </location>
</feature>
<feature type="chain" id="PRO_5045912820" description="Ricin B lectin domain-containing protein" evidence="2">
    <location>
        <begin position="25"/>
        <end position="244"/>
    </location>
</feature>
<evidence type="ECO:0008006" key="5">
    <source>
        <dbReference type="Google" id="ProtNLM"/>
    </source>
</evidence>
<evidence type="ECO:0000313" key="3">
    <source>
        <dbReference type="EMBL" id="MBL7259859.1"/>
    </source>
</evidence>
<feature type="signal peptide" evidence="2">
    <location>
        <begin position="1"/>
        <end position="24"/>
    </location>
</feature>
<evidence type="ECO:0000256" key="1">
    <source>
        <dbReference type="SAM" id="MobiDB-lite"/>
    </source>
</evidence>
<comment type="caution">
    <text evidence="3">The sequence shown here is derived from an EMBL/GenBank/DDBJ whole genome shotgun (WGS) entry which is preliminary data.</text>
</comment>
<organism evidence="3 4">
    <name type="scientific">Paractinoplanes lichenicola</name>
    <dbReference type="NCBI Taxonomy" id="2802976"/>
    <lineage>
        <taxon>Bacteria</taxon>
        <taxon>Bacillati</taxon>
        <taxon>Actinomycetota</taxon>
        <taxon>Actinomycetes</taxon>
        <taxon>Micromonosporales</taxon>
        <taxon>Micromonosporaceae</taxon>
        <taxon>Paractinoplanes</taxon>
    </lineage>
</organism>
<dbReference type="Proteomes" id="UP000598996">
    <property type="component" value="Unassembled WGS sequence"/>
</dbReference>